<dbReference type="Proteomes" id="UP000746535">
    <property type="component" value="Unassembled WGS sequence"/>
</dbReference>
<comment type="caution">
    <text evidence="2">The sequence shown here is derived from an EMBL/GenBank/DDBJ whole genome shotgun (WGS) entry which is preliminary data.</text>
</comment>
<gene>
    <name evidence="2" type="primary">sctW</name>
    <name evidence="2" type="ORF">HBH25_01470</name>
</gene>
<dbReference type="InterPro" id="IPR013401">
    <property type="entry name" value="T3SS_LcrE"/>
</dbReference>
<dbReference type="InterPro" id="IPR003520">
    <property type="entry name" value="Invas_InvE"/>
</dbReference>
<keyword evidence="3" id="KW-1185">Reference proteome</keyword>
<dbReference type="SUPFAM" id="SSF140591">
    <property type="entry name" value="Type III secretion system domain"/>
    <property type="match status" value="1"/>
</dbReference>
<protein>
    <submittedName>
        <fullName evidence="2">Type III secretion system gatekeeper subunit SctW</fullName>
    </submittedName>
</protein>
<evidence type="ECO:0000313" key="3">
    <source>
        <dbReference type="Proteomes" id="UP000746535"/>
    </source>
</evidence>
<feature type="domain" description="Hypersensitivity response secretion-like HrpJ" evidence="1">
    <location>
        <begin position="46"/>
        <end position="207"/>
    </location>
</feature>
<dbReference type="NCBIfam" id="TIGR02568">
    <property type="entry name" value="LcrE"/>
    <property type="match status" value="1"/>
</dbReference>
<evidence type="ECO:0000259" key="1">
    <source>
        <dbReference type="Pfam" id="PF07201"/>
    </source>
</evidence>
<proteinExistence type="predicted"/>
<dbReference type="RefSeq" id="WP_168080779.1">
    <property type="nucleotide sequence ID" value="NZ_JAAVJI010000001.1"/>
</dbReference>
<evidence type="ECO:0000313" key="2">
    <source>
        <dbReference type="EMBL" id="NJO99537.1"/>
    </source>
</evidence>
<dbReference type="InterPro" id="IPR010812">
    <property type="entry name" value="HrpJ-like"/>
</dbReference>
<name>A0ABX0YBR1_9PSED</name>
<organism evidence="2 3">
    <name type="scientific">Pseudomonas quercus</name>
    <dbReference type="NCBI Taxonomy" id="2722792"/>
    <lineage>
        <taxon>Bacteria</taxon>
        <taxon>Pseudomonadati</taxon>
        <taxon>Pseudomonadota</taxon>
        <taxon>Gammaproteobacteria</taxon>
        <taxon>Pseudomonadales</taxon>
        <taxon>Pseudomonadaceae</taxon>
        <taxon>Pseudomonas</taxon>
    </lineage>
</organism>
<dbReference type="EMBL" id="JAAVJI010000001">
    <property type="protein sequence ID" value="NJO99537.1"/>
    <property type="molecule type" value="Genomic_DNA"/>
</dbReference>
<dbReference type="Gene3D" id="1.10.150.630">
    <property type="match status" value="1"/>
</dbReference>
<accession>A0ABX0YBR1</accession>
<sequence length="375" mass="41902">MAINGIGAQAMGRFRAPELNAQERQQQAVEDDSQVDRSPASQVARFVETSDEMAAALRSQFRRRNELNEKADSLSDSFDRVLEENVLPKALGIQALAGQAGKSLEWLLLEARRQFPDPSDLVMVLRGLLAQDKMTPMVRQRLEALLAMVIAQTPPKPLKAGINTALKARLFGRRLRLRASALRNTYRHFLESEEGPVDAYENWIALYGEQYRADVLDFIEAAVLTDCTCVDPSCTPAEFGTLMIRLSELKLLRSADHAFVRRVLGQPCITDYNSREADWLVFMLGLLRYPGQVRQLLQDALGQALLMASAKARGAALQCLRQACLALPGRLFTDDEACEQVAEQFSQLATLTHTQERIDHLAALHHFNTSQTHTD</sequence>
<dbReference type="PRINTS" id="PR01344">
    <property type="entry name" value="INVEPROTEIN"/>
</dbReference>
<dbReference type="Pfam" id="PF07201">
    <property type="entry name" value="HrpJ"/>
    <property type="match status" value="1"/>
</dbReference>
<reference evidence="2 3" key="1">
    <citation type="submission" date="2020-03" db="EMBL/GenBank/DDBJ databases">
        <authorList>
            <person name="Wang L."/>
            <person name="He N."/>
            <person name="Li Y."/>
            <person name="Fang Y."/>
            <person name="Zhang F."/>
        </authorList>
    </citation>
    <scope>NUCLEOTIDE SEQUENCE [LARGE SCALE GENOMIC DNA]</scope>
    <source>
        <strain evidence="3">hsmgli-8</strain>
    </source>
</reference>